<evidence type="ECO:0000256" key="5">
    <source>
        <dbReference type="ARBA" id="ARBA00022737"/>
    </source>
</evidence>
<dbReference type="SMART" id="SM00184">
    <property type="entry name" value="RING"/>
    <property type="match status" value="1"/>
</dbReference>
<evidence type="ECO:0000313" key="16">
    <source>
        <dbReference type="EMBL" id="EDM08134.1"/>
    </source>
</evidence>
<comment type="catalytic activity">
    <reaction evidence="1 13">
        <text>S-ubiquitinyl-[E2 ubiquitin-conjugating enzyme]-L-cysteine + [acceptor protein]-L-lysine = [E2 ubiquitin-conjugating enzyme]-L-cysteine + N(6)-ubiquitinyl-[acceptor protein]-L-lysine.</text>
        <dbReference type="EC" id="2.3.2.27"/>
    </reaction>
</comment>
<dbReference type="SUPFAM" id="SSF47473">
    <property type="entry name" value="EF-hand"/>
    <property type="match status" value="1"/>
</dbReference>
<gene>
    <name evidence="16 18" type="primary">Cblc</name>
    <name evidence="16" type="ORF">rCG_54049</name>
</gene>
<dbReference type="FunFam" id="3.30.40.10:FF:000367">
    <property type="entry name" value="Cbl proto-oncogene C"/>
    <property type="match status" value="1"/>
</dbReference>
<dbReference type="Pfam" id="PF02761">
    <property type="entry name" value="Cbl_N2"/>
    <property type="match status" value="1"/>
</dbReference>
<accession>A6J8V2</accession>
<dbReference type="EC" id="2.3.2.27" evidence="13"/>
<keyword evidence="3 13" id="KW-0808">Transferase</keyword>
<dbReference type="Gene3D" id="3.30.505.10">
    <property type="entry name" value="SH2 domain"/>
    <property type="match status" value="1"/>
</dbReference>
<dbReference type="Gene3D" id="3.30.40.10">
    <property type="entry name" value="Zinc/RING finger domain, C3HC4 (zinc finger)"/>
    <property type="match status" value="1"/>
</dbReference>
<proteinExistence type="predicted"/>
<keyword evidence="11" id="KW-0729">SH3-binding</keyword>
<dbReference type="GO" id="GO:0023051">
    <property type="term" value="P:regulation of signaling"/>
    <property type="evidence" value="ECO:0007669"/>
    <property type="project" value="InterPro"/>
</dbReference>
<keyword evidence="4 13" id="KW-0479">Metal-binding</keyword>
<dbReference type="GO" id="GO:0001784">
    <property type="term" value="F:phosphotyrosine residue binding"/>
    <property type="evidence" value="ECO:0007669"/>
    <property type="project" value="UniProtKB-UniRule"/>
</dbReference>
<evidence type="ECO:0000256" key="10">
    <source>
        <dbReference type="ARBA" id="ARBA00022843"/>
    </source>
</evidence>
<dbReference type="InterPro" id="IPR036860">
    <property type="entry name" value="SH2_dom_sf"/>
</dbReference>
<dbReference type="PROSITE" id="PS50089">
    <property type="entry name" value="ZF_RING_2"/>
    <property type="match status" value="1"/>
</dbReference>
<evidence type="ECO:0000259" key="14">
    <source>
        <dbReference type="PROSITE" id="PS50089"/>
    </source>
</evidence>
<dbReference type="PANTHER" id="PTHR23007">
    <property type="entry name" value="CBL"/>
    <property type="match status" value="1"/>
</dbReference>
<evidence type="ECO:0000256" key="12">
    <source>
        <dbReference type="PROSITE-ProRule" id="PRU00175"/>
    </source>
</evidence>
<dbReference type="SUPFAM" id="SSF55550">
    <property type="entry name" value="SH2 domain"/>
    <property type="match status" value="1"/>
</dbReference>
<keyword evidence="8 13" id="KW-0862">Zinc</keyword>
<evidence type="ECO:0000256" key="9">
    <source>
        <dbReference type="ARBA" id="ARBA00022837"/>
    </source>
</evidence>
<keyword evidence="7 13" id="KW-0833">Ubl conjugation pathway</keyword>
<evidence type="ECO:0000256" key="2">
    <source>
        <dbReference type="ARBA" id="ARBA00022553"/>
    </source>
</evidence>
<dbReference type="Pfam" id="PF02762">
    <property type="entry name" value="Cbl_N3"/>
    <property type="match status" value="1"/>
</dbReference>
<protein>
    <recommendedName>
        <fullName evidence="13">E3 ubiquitin-protein ligase CBL</fullName>
        <ecNumber evidence="13">2.3.2.27</ecNumber>
    </recommendedName>
</protein>
<dbReference type="EMBL" id="CH473979">
    <property type="protein sequence ID" value="EDM08134.1"/>
    <property type="molecule type" value="Genomic_DNA"/>
</dbReference>
<dbReference type="FunFam" id="1.10.238.10:FF:000182">
    <property type="entry name" value="E3 ubiquitin-protein ligase CBL-C"/>
    <property type="match status" value="1"/>
</dbReference>
<dbReference type="Gene3D" id="1.10.238.10">
    <property type="entry name" value="EF-hand"/>
    <property type="match status" value="1"/>
</dbReference>
<dbReference type="AlphaFoldDB" id="A6J8V2"/>
<dbReference type="GO" id="GO:0008270">
    <property type="term" value="F:zinc ion binding"/>
    <property type="evidence" value="ECO:0007669"/>
    <property type="project" value="UniProtKB-KW"/>
</dbReference>
<organism evidence="16 17">
    <name type="scientific">Rattus norvegicus</name>
    <name type="common">Rat</name>
    <dbReference type="NCBI Taxonomy" id="10116"/>
    <lineage>
        <taxon>Eukaryota</taxon>
        <taxon>Metazoa</taxon>
        <taxon>Chordata</taxon>
        <taxon>Craniata</taxon>
        <taxon>Vertebrata</taxon>
        <taxon>Euteleostomi</taxon>
        <taxon>Mammalia</taxon>
        <taxon>Eutheria</taxon>
        <taxon>Euarchontoglires</taxon>
        <taxon>Glires</taxon>
        <taxon>Rodentia</taxon>
        <taxon>Myomorpha</taxon>
        <taxon>Muroidea</taxon>
        <taxon>Muridae</taxon>
        <taxon>Murinae</taxon>
        <taxon>Rattus</taxon>
    </lineage>
</organism>
<evidence type="ECO:0000256" key="1">
    <source>
        <dbReference type="ARBA" id="ARBA00000900"/>
    </source>
</evidence>
<dbReference type="InterPro" id="IPR017907">
    <property type="entry name" value="Znf_RING_CS"/>
</dbReference>
<evidence type="ECO:0000256" key="7">
    <source>
        <dbReference type="ARBA" id="ARBA00022786"/>
    </source>
</evidence>
<dbReference type="GO" id="GO:0030163">
    <property type="term" value="P:protein catabolic process"/>
    <property type="evidence" value="ECO:0007669"/>
    <property type="project" value="UniProtKB-ARBA"/>
</dbReference>
<dbReference type="FunFam" id="3.30.505.10:FF:000007">
    <property type="entry name" value="E3 ubiquitin-protein ligase CBL"/>
    <property type="match status" value="1"/>
</dbReference>
<evidence type="ECO:0000256" key="6">
    <source>
        <dbReference type="ARBA" id="ARBA00022771"/>
    </source>
</evidence>
<comment type="function">
    <text evidence="13">E3 ubiquitin-protein ligase which accepts ubiquitin from specific E2 ubiquitin-conjugating enzymes, and transfers it to substrates, generally promoting their degradation by the proteasome.</text>
</comment>
<keyword evidence="6 12" id="KW-0863">Zinc-finger</keyword>
<keyword evidence="5" id="KW-0677">Repeat</keyword>
<feature type="domain" description="RING-type" evidence="14">
    <location>
        <begin position="221"/>
        <end position="260"/>
    </location>
</feature>
<comment type="domain">
    <text evidence="13">The N-terminus is composed of the phosphotyrosine binding (PTB) domain, a short linker region and the RING-type zinc finger. The PTB domain, which is also called TKB (tyrosine kinase binding) domain, is composed of three different subdomains: a four-helix bundle (4H), a calcium-binding EF hand and a divergent SH2 domain.</text>
</comment>
<reference evidence="16 17" key="1">
    <citation type="submission" date="2005-09" db="EMBL/GenBank/DDBJ databases">
        <authorList>
            <person name="Mural R.J."/>
            <person name="Li P.W."/>
            <person name="Adams M.D."/>
            <person name="Amanatides P.G."/>
            <person name="Baden-Tillson H."/>
            <person name="Barnstead M."/>
            <person name="Chin S.H."/>
            <person name="Dew I."/>
            <person name="Evans C.A."/>
            <person name="Ferriera S."/>
            <person name="Flanigan M."/>
            <person name="Fosler C."/>
            <person name="Glodek A."/>
            <person name="Gu Z."/>
            <person name="Holt R.A."/>
            <person name="Jennings D."/>
            <person name="Kraft C.L."/>
            <person name="Lu F."/>
            <person name="Nguyen T."/>
            <person name="Nusskern D.R."/>
            <person name="Pfannkoch C.M."/>
            <person name="Sitter C."/>
            <person name="Sutton G.G."/>
            <person name="Venter J.C."/>
            <person name="Wang Z."/>
            <person name="Woodage T."/>
            <person name="Zheng X.H."/>
            <person name="Zhong F."/>
        </authorList>
    </citation>
    <scope>NUCLEOTIDE SEQUENCE [LARGE SCALE GENOMIC DNA]</scope>
    <source>
        <strain>BN</strain>
        <strain evidence="17">Sprague-Dawley</strain>
    </source>
</reference>
<dbReference type="RGD" id="1307651">
    <property type="gene designation" value="Cblc"/>
</dbReference>
<evidence type="ECO:0000256" key="4">
    <source>
        <dbReference type="ARBA" id="ARBA00022723"/>
    </source>
</evidence>
<keyword evidence="2" id="KW-0597">Phosphoprotein</keyword>
<dbReference type="InterPro" id="IPR001841">
    <property type="entry name" value="Znf_RING"/>
</dbReference>
<dbReference type="InterPro" id="IPR024162">
    <property type="entry name" value="Adaptor_Cbl"/>
</dbReference>
<dbReference type="Pfam" id="PF13920">
    <property type="entry name" value="zf-C3HC4_3"/>
    <property type="match status" value="1"/>
</dbReference>
<dbReference type="CDD" id="cd09920">
    <property type="entry name" value="SH2_Cbl-b_TKB"/>
    <property type="match status" value="1"/>
</dbReference>
<evidence type="ECO:0000313" key="18">
    <source>
        <dbReference type="RGD" id="1307651"/>
    </source>
</evidence>
<dbReference type="InterPro" id="IPR014741">
    <property type="entry name" value="Adaptor_Cbl_EF_hand-like"/>
</dbReference>
<evidence type="ECO:0000256" key="13">
    <source>
        <dbReference type="RuleBase" id="RU367001"/>
    </source>
</evidence>
<dbReference type="InterPro" id="IPR014742">
    <property type="entry name" value="Adaptor_Cbl_SH2-like"/>
</dbReference>
<dbReference type="Proteomes" id="UP000234681">
    <property type="component" value="Chromosome 1"/>
</dbReference>
<evidence type="ECO:0000259" key="15">
    <source>
        <dbReference type="PROSITE" id="PS51506"/>
    </source>
</evidence>
<evidence type="ECO:0000256" key="11">
    <source>
        <dbReference type="ARBA" id="ARBA00023036"/>
    </source>
</evidence>
<dbReference type="InterPro" id="IPR024159">
    <property type="entry name" value="Cbl_PTB"/>
</dbReference>
<sequence length="367" mass="41314">MHAELSALFPEGKYCGHLYQITKGSANTFWRENCGVRCVLPWAEFQSLLCSCHPVEPGPIMQALRSTLDLTCSGHVSVFEFDIFTRLFQPWPTLLKNWQLLAVNHPGYMAFLTYDEVQTRLQAYRDKPGSYIFRPSCTRLGQWAIGYVSSNGSILQTIPLNKPLLQVLLKGQKDGIFLYPDGKNHNPDLTELCRAVLNQCIQVSQEQLQLYQAMNSTFELCKICTERDKDVRIEPCGHLLCSCCLAAWQHSDSQTCPFCRCEIKGREAVSICQAQERSMEVRTTAGDSGDNCHQEAAEWKLESVTPSAPPLPPEVPCPQRPQNKGWLTLAPFTLPRLRPPLPLPKMASVLWEVTSRPQVREGATESS</sequence>
<dbReference type="InterPro" id="IPR011992">
    <property type="entry name" value="EF-hand-dom_pair"/>
</dbReference>
<feature type="domain" description="Cbl-PTB" evidence="15">
    <location>
        <begin position="1"/>
        <end position="191"/>
    </location>
</feature>
<dbReference type="GO" id="GO:0017124">
    <property type="term" value="F:SH3 domain binding"/>
    <property type="evidence" value="ECO:0007669"/>
    <property type="project" value="UniProtKB-KW"/>
</dbReference>
<dbReference type="PANTHER" id="PTHR23007:SF12">
    <property type="entry name" value="E3 UBIQUITIN-PROTEIN LIGASE CBL-C"/>
    <property type="match status" value="1"/>
</dbReference>
<keyword evidence="9 13" id="KW-0106">Calcium</keyword>
<evidence type="ECO:0000256" key="8">
    <source>
        <dbReference type="ARBA" id="ARBA00022833"/>
    </source>
</evidence>
<keyword evidence="10" id="KW-0832">Ubl conjugation</keyword>
<comment type="pathway">
    <text evidence="13">Protein modification; protein ubiquitination.</text>
</comment>
<name>A6J8V2_RAT</name>
<evidence type="ECO:0000313" key="17">
    <source>
        <dbReference type="Proteomes" id="UP000234681"/>
    </source>
</evidence>
<evidence type="ECO:0000256" key="3">
    <source>
        <dbReference type="ARBA" id="ARBA00022679"/>
    </source>
</evidence>
<dbReference type="GO" id="GO:0061630">
    <property type="term" value="F:ubiquitin protein ligase activity"/>
    <property type="evidence" value="ECO:0007669"/>
    <property type="project" value="UniProtKB-EC"/>
</dbReference>
<dbReference type="GO" id="GO:0005509">
    <property type="term" value="F:calcium ion binding"/>
    <property type="evidence" value="ECO:0007669"/>
    <property type="project" value="UniProtKB-UniRule"/>
</dbReference>
<dbReference type="PROSITE" id="PS51506">
    <property type="entry name" value="CBL_PTB"/>
    <property type="match status" value="1"/>
</dbReference>
<dbReference type="SUPFAM" id="SSF57850">
    <property type="entry name" value="RING/U-box"/>
    <property type="match status" value="1"/>
</dbReference>
<dbReference type="InterPro" id="IPR013083">
    <property type="entry name" value="Znf_RING/FYVE/PHD"/>
</dbReference>
<dbReference type="PROSITE" id="PS00518">
    <property type="entry name" value="ZF_RING_1"/>
    <property type="match status" value="1"/>
</dbReference>